<dbReference type="EMBL" id="MAYT01000023">
    <property type="protein sequence ID" value="OCA87275.1"/>
    <property type="molecule type" value="Genomic_DNA"/>
</dbReference>
<dbReference type="AlphaFoldDB" id="A0A1B9ATM4"/>
<dbReference type="InterPro" id="IPR006485">
    <property type="entry name" value="Phage-like_holin"/>
</dbReference>
<protein>
    <submittedName>
        <fullName evidence="2">Phage holin</fullName>
    </submittedName>
</protein>
<feature type="transmembrane region" description="Helical" evidence="1">
    <location>
        <begin position="52"/>
        <end position="69"/>
    </location>
</feature>
<reference evidence="3" key="1">
    <citation type="submission" date="2016-05" db="EMBL/GenBank/DDBJ databases">
        <authorList>
            <person name="Liu B."/>
            <person name="Wang J."/>
            <person name="Zhu Y."/>
            <person name="Liu G."/>
            <person name="Chen Q."/>
            <person name="Chen Z."/>
            <person name="Lan J."/>
            <person name="Che J."/>
            <person name="Ge C."/>
            <person name="Shi H."/>
            <person name="Pan Z."/>
            <person name="Liu X."/>
        </authorList>
    </citation>
    <scope>NUCLEOTIDE SEQUENCE [LARGE SCALE GENOMIC DNA]</scope>
    <source>
        <strain evidence="3">FJAT-27215</strain>
    </source>
</reference>
<feature type="transmembrane region" description="Helical" evidence="1">
    <location>
        <begin position="12"/>
        <end position="32"/>
    </location>
</feature>
<dbReference type="Proteomes" id="UP000092578">
    <property type="component" value="Unassembled WGS sequence"/>
</dbReference>
<keyword evidence="1" id="KW-0812">Transmembrane</keyword>
<evidence type="ECO:0000313" key="3">
    <source>
        <dbReference type="Proteomes" id="UP000092578"/>
    </source>
</evidence>
<dbReference type="NCBIfam" id="TIGR01598">
    <property type="entry name" value="holin_phiLC3"/>
    <property type="match status" value="1"/>
</dbReference>
<evidence type="ECO:0000313" key="2">
    <source>
        <dbReference type="EMBL" id="OCA87275.1"/>
    </source>
</evidence>
<gene>
    <name evidence="2" type="ORF">A8F95_08485</name>
</gene>
<name>A0A1B9ATM4_9BACI</name>
<dbReference type="RefSeq" id="WP_176713680.1">
    <property type="nucleotide sequence ID" value="NZ_MAYT01000023.1"/>
</dbReference>
<keyword evidence="1" id="KW-1133">Transmembrane helix</keyword>
<keyword evidence="3" id="KW-1185">Reference proteome</keyword>
<sequence>MNINWKVRAKNPLFWFQLFLSIVVPVGAYFGLTGQDITSWPILFDVTFKALSNPYVLFIVGMSVFNSLNDPTTKGVGDSDLAMRYKEPKGRG</sequence>
<keyword evidence="1" id="KW-0472">Membrane</keyword>
<dbReference type="Pfam" id="PF04531">
    <property type="entry name" value="Phage_holin_1"/>
    <property type="match status" value="1"/>
</dbReference>
<comment type="caution">
    <text evidence="2">The sequence shown here is derived from an EMBL/GenBank/DDBJ whole genome shotgun (WGS) entry which is preliminary data.</text>
</comment>
<organism evidence="2 3">
    <name type="scientific">Pseudobacillus wudalianchiensis</name>
    <dbReference type="NCBI Taxonomy" id="1743143"/>
    <lineage>
        <taxon>Bacteria</taxon>
        <taxon>Bacillati</taxon>
        <taxon>Bacillota</taxon>
        <taxon>Bacilli</taxon>
        <taxon>Bacillales</taxon>
        <taxon>Bacillaceae</taxon>
        <taxon>Pseudobacillus</taxon>
    </lineage>
</organism>
<accession>A0A1B9ATM4</accession>
<proteinExistence type="predicted"/>
<evidence type="ECO:0000256" key="1">
    <source>
        <dbReference type="SAM" id="Phobius"/>
    </source>
</evidence>